<dbReference type="Proteomes" id="UP000594903">
    <property type="component" value="Chromosome"/>
</dbReference>
<dbReference type="InterPro" id="IPR023559">
    <property type="entry name" value="Flagellar_FlhD"/>
</dbReference>
<dbReference type="GO" id="GO:1902208">
    <property type="term" value="P:regulation of bacterial-type flagellum assembly"/>
    <property type="evidence" value="ECO:0007669"/>
    <property type="project" value="UniProtKB-UniRule"/>
</dbReference>
<gene>
    <name evidence="9 11" type="primary">flhD</name>
    <name evidence="10" type="ORF">I6G29_07760</name>
    <name evidence="11" type="ORF">NCTC11997_01613</name>
</gene>
<dbReference type="InterPro" id="IPR036194">
    <property type="entry name" value="FlhD_sf"/>
</dbReference>
<comment type="subcellular location">
    <subcellularLocation>
        <location evidence="9">Cytoplasm</location>
    </subcellularLocation>
</comment>
<evidence type="ECO:0000313" key="11">
    <source>
        <dbReference type="EMBL" id="SUA54772.1"/>
    </source>
</evidence>
<dbReference type="GO" id="GO:0005737">
    <property type="term" value="C:cytoplasm"/>
    <property type="evidence" value="ECO:0007669"/>
    <property type="project" value="UniProtKB-SubCell"/>
</dbReference>
<dbReference type="EMBL" id="CP065725">
    <property type="protein sequence ID" value="QPT39091.1"/>
    <property type="molecule type" value="Genomic_DNA"/>
</dbReference>
<keyword evidence="7 9" id="KW-0804">Transcription</keyword>
<name>A0A378XHH1_9BURK</name>
<evidence type="ECO:0000256" key="6">
    <source>
        <dbReference type="ARBA" id="ARBA00023159"/>
    </source>
</evidence>
<comment type="function">
    <text evidence="8 9">Functions in complex with FlhC as a master transcriptional regulator that regulates transcription of several flagellar and non-flagellar operons by binding to their promoter region. Activates expression of class 2 flagellar genes, including fliA, which is a flagellum-specific sigma factor that turns on the class 3 genes. Also regulates genes whose products function in a variety of physiological pathways.</text>
</comment>
<dbReference type="Pfam" id="PF05247">
    <property type="entry name" value="FlhD"/>
    <property type="match status" value="1"/>
</dbReference>
<evidence type="ECO:0000256" key="9">
    <source>
        <dbReference type="HAMAP-Rule" id="MF_00725"/>
    </source>
</evidence>
<sequence>MNSSVSPFVSENNLINEIREVNLSYLLLAQRMLRDDFSKGMYRLGLDKDVASLLVNLTTAQVLSLSSSNSLICGFRLNDIALLTALTKDGMNGTLKQVQASVMLAQQKPNQVISDVYV</sequence>
<keyword evidence="11" id="KW-0966">Cell projection</keyword>
<proteinExistence type="inferred from homology"/>
<evidence type="ECO:0000313" key="10">
    <source>
        <dbReference type="EMBL" id="QPT39091.1"/>
    </source>
</evidence>
<dbReference type="GO" id="GO:0044780">
    <property type="term" value="P:bacterial-type flagellum assembly"/>
    <property type="evidence" value="ECO:0007669"/>
    <property type="project" value="InterPro"/>
</dbReference>
<evidence type="ECO:0000313" key="13">
    <source>
        <dbReference type="Proteomes" id="UP000594903"/>
    </source>
</evidence>
<evidence type="ECO:0000313" key="12">
    <source>
        <dbReference type="Proteomes" id="UP000254603"/>
    </source>
</evidence>
<dbReference type="HAMAP" id="MF_00725">
    <property type="entry name" value="FlhD"/>
    <property type="match status" value="1"/>
</dbReference>
<evidence type="ECO:0000256" key="4">
    <source>
        <dbReference type="ARBA" id="ARBA00023125"/>
    </source>
</evidence>
<dbReference type="AlphaFoldDB" id="A0A378XHH1"/>
<evidence type="ECO:0000256" key="5">
    <source>
        <dbReference type="ARBA" id="ARBA00023157"/>
    </source>
</evidence>
<dbReference type="STRING" id="1122619.GCA_000373745_00829"/>
<reference evidence="11 12" key="1">
    <citation type="submission" date="2018-06" db="EMBL/GenBank/DDBJ databases">
        <authorList>
            <consortium name="Pathogen Informatics"/>
            <person name="Doyle S."/>
        </authorList>
    </citation>
    <scope>NUCLEOTIDE SEQUENCE [LARGE SCALE GENOMIC DNA]</scope>
    <source>
        <strain evidence="11 12">NCTC11997</strain>
    </source>
</reference>
<keyword evidence="1 9" id="KW-0963">Cytoplasm</keyword>
<dbReference type="SUPFAM" id="SSF63592">
    <property type="entry name" value="Flagellar transcriptional activator FlhD"/>
    <property type="match status" value="1"/>
</dbReference>
<evidence type="ECO:0000256" key="3">
    <source>
        <dbReference type="ARBA" id="ARBA00023015"/>
    </source>
</evidence>
<dbReference type="Proteomes" id="UP000254603">
    <property type="component" value="Unassembled WGS sequence"/>
</dbReference>
<evidence type="ECO:0000256" key="1">
    <source>
        <dbReference type="ARBA" id="ARBA00022490"/>
    </source>
</evidence>
<keyword evidence="6 9" id="KW-0010">Activator</keyword>
<dbReference type="RefSeq" id="WP_018574010.1">
    <property type="nucleotide sequence ID" value="NZ_CP065725.1"/>
</dbReference>
<dbReference type="NCBIfam" id="NF002783">
    <property type="entry name" value="PRK02909.1-1"/>
    <property type="match status" value="1"/>
</dbReference>
<protein>
    <recommendedName>
        <fullName evidence="9">Flagellar transcriptional regulator FlhD</fullName>
    </recommendedName>
</protein>
<feature type="disulfide bond" description="Interchain" evidence="9">
    <location>
        <position position="73"/>
    </location>
</feature>
<keyword evidence="5 9" id="KW-1015">Disulfide bond</keyword>
<comment type="domain">
    <text evidence="9">The C-terminal region contains a putative helix-turn-helix (HTH) motif, suggesting that this region may bind DNA.</text>
</comment>
<dbReference type="GO" id="GO:0045893">
    <property type="term" value="P:positive regulation of DNA-templated transcription"/>
    <property type="evidence" value="ECO:0007669"/>
    <property type="project" value="InterPro"/>
</dbReference>
<keyword evidence="13" id="KW-1185">Reference proteome</keyword>
<dbReference type="Gene3D" id="1.10.4000.10">
    <property type="entry name" value="Flagellar transcriptional activator FlhD"/>
    <property type="match status" value="1"/>
</dbReference>
<keyword evidence="4 9" id="KW-0238">DNA-binding</keyword>
<comment type="subunit">
    <text evidence="9">Homodimer; disulfide-linked. Forms a heterohexamer composed of two FlhC and four FlhD subunits. Each FlhC binds a FlhD dimer, forming a heterotrimer, and a hexamer assembles by dimerization of two heterotrimers.</text>
</comment>
<accession>A0A378XHH1</accession>
<dbReference type="EMBL" id="UGSB01000001">
    <property type="protein sequence ID" value="SUA54772.1"/>
    <property type="molecule type" value="Genomic_DNA"/>
</dbReference>
<organism evidence="11 12">
    <name type="scientific">Oligella ureolytica</name>
    <dbReference type="NCBI Taxonomy" id="90244"/>
    <lineage>
        <taxon>Bacteria</taxon>
        <taxon>Pseudomonadati</taxon>
        <taxon>Pseudomonadota</taxon>
        <taxon>Betaproteobacteria</taxon>
        <taxon>Burkholderiales</taxon>
        <taxon>Alcaligenaceae</taxon>
        <taxon>Oligella</taxon>
    </lineage>
</organism>
<comment type="similarity">
    <text evidence="9">Belongs to the FlhD family.</text>
</comment>
<keyword evidence="11" id="KW-0282">Flagellum</keyword>
<evidence type="ECO:0000256" key="2">
    <source>
        <dbReference type="ARBA" id="ARBA00022795"/>
    </source>
</evidence>
<reference evidence="10 13" key="2">
    <citation type="submission" date="2020-12" db="EMBL/GenBank/DDBJ databases">
        <title>FDA dAtabase for Regulatory Grade micrObial Sequences (FDA-ARGOS): Supporting development and validation of Infectious Disease Dx tests.</title>
        <authorList>
            <person name="Sproer C."/>
            <person name="Gronow S."/>
            <person name="Severitt S."/>
            <person name="Schroder I."/>
            <person name="Tallon L."/>
            <person name="Sadzewicz L."/>
            <person name="Zhao X."/>
            <person name="Boylan J."/>
            <person name="Ott S."/>
            <person name="Bowen H."/>
            <person name="Vavikolanu K."/>
            <person name="Mehta A."/>
            <person name="Aluvathingal J."/>
            <person name="Nadendla S."/>
            <person name="Lowell S."/>
            <person name="Myers T."/>
            <person name="Yan Y."/>
            <person name="Sichtig H."/>
        </authorList>
    </citation>
    <scope>NUCLEOTIDE SEQUENCE [LARGE SCALE GENOMIC DNA]</scope>
    <source>
        <strain evidence="10 13">FDAARGOS_872</strain>
    </source>
</reference>
<keyword evidence="2 9" id="KW-1005">Bacterial flagellum biogenesis</keyword>
<dbReference type="OrthoDB" id="5298036at2"/>
<dbReference type="GO" id="GO:0003677">
    <property type="term" value="F:DNA binding"/>
    <property type="evidence" value="ECO:0007669"/>
    <property type="project" value="UniProtKB-UniRule"/>
</dbReference>
<keyword evidence="11" id="KW-0969">Cilium</keyword>
<keyword evidence="3 9" id="KW-0805">Transcription regulation</keyword>
<evidence type="ECO:0000256" key="7">
    <source>
        <dbReference type="ARBA" id="ARBA00023163"/>
    </source>
</evidence>
<evidence type="ECO:0000256" key="8">
    <source>
        <dbReference type="ARBA" id="ARBA00025431"/>
    </source>
</evidence>